<organism evidence="2 3">
    <name type="scientific">Hyaloscypha variabilis (strain UAMH 11265 / GT02V1 / F)</name>
    <name type="common">Meliniomyces variabilis</name>
    <dbReference type="NCBI Taxonomy" id="1149755"/>
    <lineage>
        <taxon>Eukaryota</taxon>
        <taxon>Fungi</taxon>
        <taxon>Dikarya</taxon>
        <taxon>Ascomycota</taxon>
        <taxon>Pezizomycotina</taxon>
        <taxon>Leotiomycetes</taxon>
        <taxon>Helotiales</taxon>
        <taxon>Hyaloscyphaceae</taxon>
        <taxon>Hyaloscypha</taxon>
        <taxon>Hyaloscypha variabilis</taxon>
    </lineage>
</organism>
<dbReference type="EMBL" id="KZ613958">
    <property type="protein sequence ID" value="PMD32712.1"/>
    <property type="molecule type" value="Genomic_DNA"/>
</dbReference>
<reference evidence="2 3" key="1">
    <citation type="submission" date="2016-04" db="EMBL/GenBank/DDBJ databases">
        <title>A degradative enzymes factory behind the ericoid mycorrhizal symbiosis.</title>
        <authorList>
            <consortium name="DOE Joint Genome Institute"/>
            <person name="Martino E."/>
            <person name="Morin E."/>
            <person name="Grelet G."/>
            <person name="Kuo A."/>
            <person name="Kohler A."/>
            <person name="Daghino S."/>
            <person name="Barry K."/>
            <person name="Choi C."/>
            <person name="Cichocki N."/>
            <person name="Clum A."/>
            <person name="Copeland A."/>
            <person name="Hainaut M."/>
            <person name="Haridas S."/>
            <person name="Labutti K."/>
            <person name="Lindquist E."/>
            <person name="Lipzen A."/>
            <person name="Khouja H.-R."/>
            <person name="Murat C."/>
            <person name="Ohm R."/>
            <person name="Olson A."/>
            <person name="Spatafora J."/>
            <person name="Veneault-Fourrey C."/>
            <person name="Henrissat B."/>
            <person name="Grigoriev I."/>
            <person name="Martin F."/>
            <person name="Perotto S."/>
        </authorList>
    </citation>
    <scope>NUCLEOTIDE SEQUENCE [LARGE SCALE GENOMIC DNA]</scope>
    <source>
        <strain evidence="2 3">F</strain>
    </source>
</reference>
<evidence type="ECO:0000313" key="2">
    <source>
        <dbReference type="EMBL" id="PMD32712.1"/>
    </source>
</evidence>
<gene>
    <name evidence="2" type="ORF">L207DRAFT_639973</name>
</gene>
<dbReference type="AlphaFoldDB" id="A0A2J6R2H0"/>
<protein>
    <submittedName>
        <fullName evidence="2">Uncharacterized protein</fullName>
    </submittedName>
</protein>
<keyword evidence="1" id="KW-1133">Transmembrane helix</keyword>
<name>A0A2J6R2H0_HYAVF</name>
<dbReference type="Proteomes" id="UP000235786">
    <property type="component" value="Unassembled WGS sequence"/>
</dbReference>
<keyword evidence="3" id="KW-1185">Reference proteome</keyword>
<keyword evidence="1" id="KW-0472">Membrane</keyword>
<sequence>MCFISVPSFVHQLPRPPHPGRLKPATNALAPMSYPKQFMAAARNKNRMIWRHEPISGVKVISETKRALAVLQTSTVSQPSRKVGNRTILSDGDVRAIKQSSYLIPRVRNLLLLRFGGFWSFRVRSIFGRLRASCFYFPSRRFDFSPEETTFFTMPALDLRTIQSLGEASVILPRSLPTHEIVEAFLVVFVSVFGVGGAIVYAIKKC</sequence>
<evidence type="ECO:0000256" key="1">
    <source>
        <dbReference type="SAM" id="Phobius"/>
    </source>
</evidence>
<evidence type="ECO:0000313" key="3">
    <source>
        <dbReference type="Proteomes" id="UP000235786"/>
    </source>
</evidence>
<keyword evidence="1" id="KW-0812">Transmembrane</keyword>
<feature type="transmembrane region" description="Helical" evidence="1">
    <location>
        <begin position="184"/>
        <end position="203"/>
    </location>
</feature>
<accession>A0A2J6R2H0</accession>
<proteinExistence type="predicted"/>